<dbReference type="AlphaFoldDB" id="A0A4Y2AHN3"/>
<feature type="compositionally biased region" description="Basic and acidic residues" evidence="1">
    <location>
        <begin position="1"/>
        <end position="13"/>
    </location>
</feature>
<dbReference type="EMBL" id="BGPR01000018">
    <property type="protein sequence ID" value="GBL79362.1"/>
    <property type="molecule type" value="Genomic_DNA"/>
</dbReference>
<organism evidence="2 3">
    <name type="scientific">Araneus ventricosus</name>
    <name type="common">Orbweaver spider</name>
    <name type="synonym">Epeira ventricosa</name>
    <dbReference type="NCBI Taxonomy" id="182803"/>
    <lineage>
        <taxon>Eukaryota</taxon>
        <taxon>Metazoa</taxon>
        <taxon>Ecdysozoa</taxon>
        <taxon>Arthropoda</taxon>
        <taxon>Chelicerata</taxon>
        <taxon>Arachnida</taxon>
        <taxon>Araneae</taxon>
        <taxon>Araneomorphae</taxon>
        <taxon>Entelegynae</taxon>
        <taxon>Araneoidea</taxon>
        <taxon>Araneidae</taxon>
        <taxon>Araneus</taxon>
    </lineage>
</organism>
<feature type="compositionally biased region" description="Polar residues" evidence="1">
    <location>
        <begin position="14"/>
        <end position="27"/>
    </location>
</feature>
<dbReference type="Proteomes" id="UP000499080">
    <property type="component" value="Unassembled WGS sequence"/>
</dbReference>
<evidence type="ECO:0000313" key="3">
    <source>
        <dbReference type="Proteomes" id="UP000499080"/>
    </source>
</evidence>
<evidence type="ECO:0000313" key="2">
    <source>
        <dbReference type="EMBL" id="GBL79362.1"/>
    </source>
</evidence>
<accession>A0A4Y2AHN3</accession>
<feature type="compositionally biased region" description="Basic residues" evidence="1">
    <location>
        <begin position="97"/>
        <end position="107"/>
    </location>
</feature>
<name>A0A4Y2AHN3_ARAVE</name>
<sequence length="118" mass="13899">MNRCESLLKESKTFKNNRTPGQTTQRCLQLSEHDKKCNWKMKYRDTIPPRRGRRVKQTGDIKALLIPPTLPGCKKKEKGDLKILKPKLSNRNRVRFGLRKRRKKKQSHLAAKDFRSKS</sequence>
<reference evidence="2 3" key="1">
    <citation type="journal article" date="2019" name="Sci. Rep.">
        <title>Orb-weaving spider Araneus ventricosus genome elucidates the spidroin gene catalogue.</title>
        <authorList>
            <person name="Kono N."/>
            <person name="Nakamura H."/>
            <person name="Ohtoshi R."/>
            <person name="Moran D.A.P."/>
            <person name="Shinohara A."/>
            <person name="Yoshida Y."/>
            <person name="Fujiwara M."/>
            <person name="Mori M."/>
            <person name="Tomita M."/>
            <person name="Arakawa K."/>
        </authorList>
    </citation>
    <scope>NUCLEOTIDE SEQUENCE [LARGE SCALE GENOMIC DNA]</scope>
</reference>
<proteinExistence type="predicted"/>
<feature type="region of interest" description="Disordered" evidence="1">
    <location>
        <begin position="97"/>
        <end position="118"/>
    </location>
</feature>
<protein>
    <submittedName>
        <fullName evidence="2">Uncharacterized protein</fullName>
    </submittedName>
</protein>
<feature type="region of interest" description="Disordered" evidence="1">
    <location>
        <begin position="1"/>
        <end position="27"/>
    </location>
</feature>
<keyword evidence="3" id="KW-1185">Reference proteome</keyword>
<comment type="caution">
    <text evidence="2">The sequence shown here is derived from an EMBL/GenBank/DDBJ whole genome shotgun (WGS) entry which is preliminary data.</text>
</comment>
<evidence type="ECO:0000256" key="1">
    <source>
        <dbReference type="SAM" id="MobiDB-lite"/>
    </source>
</evidence>
<gene>
    <name evidence="2" type="ORF">AVEN_92557_1</name>
</gene>